<gene>
    <name evidence="1" type="ORF">P3TCK_14975</name>
</gene>
<protein>
    <submittedName>
        <fullName evidence="1">Uncharacterized protein</fullName>
    </submittedName>
</protein>
<evidence type="ECO:0000313" key="2">
    <source>
        <dbReference type="Proteomes" id="UP000003789"/>
    </source>
</evidence>
<name>Q1Z7I9_9GAMM</name>
<comment type="caution">
    <text evidence="1">The sequence shown here is derived from an EMBL/GenBank/DDBJ whole genome shotgun (WGS) entry which is preliminary data.</text>
</comment>
<accession>Q1Z7I9</accession>
<sequence length="148" mass="16956">MFDSLEFKKVTTTGRATSNDPVSITHSFKTKKNEIMFRLSRDVMDKCDFKYHDKVHILFAADDTVCRIIKSDQAGAVTLSQQIKGNENSAGLVRLTYKSSLPNFLEKESKDKILDRVRYVHEDDKIQYDSGAVTFQLKLVDTDVKEEK</sequence>
<dbReference type="HOGENOM" id="CLU_149401_0_0_6"/>
<dbReference type="EMBL" id="AAPH01000004">
    <property type="protein sequence ID" value="EAS44470.1"/>
    <property type="molecule type" value="Genomic_DNA"/>
</dbReference>
<dbReference type="OrthoDB" id="6402377at2"/>
<dbReference type="RefSeq" id="WP_006230889.1">
    <property type="nucleotide sequence ID" value="NZ_CH724135.1"/>
</dbReference>
<reference evidence="1 2" key="1">
    <citation type="submission" date="2006-03" db="EMBL/GenBank/DDBJ databases">
        <authorList>
            <person name="Bartlett D.H."/>
            <person name="Valle G."/>
            <person name="Lauro F.M."/>
            <person name="Vezzi A."/>
            <person name="Simonato F."/>
            <person name="Eloe E."/>
            <person name="Vitulo N."/>
            <person name="Stratton T.K."/>
            <person name="D'angelo M."/>
            <person name="Ferriera S."/>
            <person name="Johnson J."/>
            <person name="Kravitz S."/>
            <person name="Beeson K."/>
            <person name="Sutton G."/>
            <person name="Rogers Y."/>
            <person name="Friedman R."/>
            <person name="Frazier M."/>
            <person name="Venter J.C."/>
        </authorList>
    </citation>
    <scope>NUCLEOTIDE SEQUENCE [LARGE SCALE GENOMIC DNA]</scope>
    <source>
        <strain evidence="1 2">3TCK</strain>
    </source>
</reference>
<proteinExistence type="predicted"/>
<evidence type="ECO:0000313" key="1">
    <source>
        <dbReference type="EMBL" id="EAS44470.1"/>
    </source>
</evidence>
<organism evidence="1 2">
    <name type="scientific">Photobacterium profundum 3TCK</name>
    <dbReference type="NCBI Taxonomy" id="314280"/>
    <lineage>
        <taxon>Bacteria</taxon>
        <taxon>Pseudomonadati</taxon>
        <taxon>Pseudomonadota</taxon>
        <taxon>Gammaproteobacteria</taxon>
        <taxon>Vibrionales</taxon>
        <taxon>Vibrionaceae</taxon>
        <taxon>Photobacterium</taxon>
    </lineage>
</organism>
<dbReference type="Proteomes" id="UP000003789">
    <property type="component" value="Unassembled WGS sequence"/>
</dbReference>
<dbReference type="AlphaFoldDB" id="Q1Z7I9"/>